<dbReference type="eggNOG" id="COG5492">
    <property type="taxonomic scope" value="Bacteria"/>
</dbReference>
<keyword evidence="4" id="KW-1185">Reference proteome</keyword>
<dbReference type="InterPro" id="IPR059177">
    <property type="entry name" value="GH29D-like_dom"/>
</dbReference>
<organism evidence="3 4">
    <name type="scientific">Desulfofarcimen acetoxidans (strain ATCC 49208 / DSM 771 / KCTC 5769 / VKM B-1644 / 5575)</name>
    <name type="common">Desulfotomaculum acetoxidans</name>
    <dbReference type="NCBI Taxonomy" id="485916"/>
    <lineage>
        <taxon>Bacteria</taxon>
        <taxon>Bacillati</taxon>
        <taxon>Bacillota</taxon>
        <taxon>Clostridia</taxon>
        <taxon>Eubacteriales</taxon>
        <taxon>Peptococcaceae</taxon>
        <taxon>Desulfofarcimen</taxon>
    </lineage>
</organism>
<dbReference type="InterPro" id="IPR051465">
    <property type="entry name" value="Cell_Envelope_Struct_Comp"/>
</dbReference>
<dbReference type="OrthoDB" id="2744137at2"/>
<gene>
    <name evidence="3" type="ordered locus">Dtox_0436</name>
</gene>
<dbReference type="PROSITE" id="PS51272">
    <property type="entry name" value="SLH"/>
    <property type="match status" value="3"/>
</dbReference>
<dbReference type="Gene3D" id="2.60.120.260">
    <property type="entry name" value="Galactose-binding domain-like"/>
    <property type="match status" value="1"/>
</dbReference>
<accession>C8W515</accession>
<dbReference type="AlphaFoldDB" id="C8W515"/>
<dbReference type="InterPro" id="IPR001119">
    <property type="entry name" value="SLH_dom"/>
</dbReference>
<dbReference type="PANTHER" id="PTHR43308">
    <property type="entry name" value="OUTER MEMBRANE PROTEIN ALPHA-RELATED"/>
    <property type="match status" value="1"/>
</dbReference>
<evidence type="ECO:0000313" key="3">
    <source>
        <dbReference type="EMBL" id="ACV61367.1"/>
    </source>
</evidence>
<dbReference type="Pfam" id="PF02368">
    <property type="entry name" value="Big_2"/>
    <property type="match status" value="1"/>
</dbReference>
<evidence type="ECO:0000256" key="1">
    <source>
        <dbReference type="ARBA" id="ARBA00022737"/>
    </source>
</evidence>
<dbReference type="Pfam" id="PF13290">
    <property type="entry name" value="CHB_HEX_C_1"/>
    <property type="match status" value="1"/>
</dbReference>
<dbReference type="PANTHER" id="PTHR43308:SF5">
    <property type="entry name" value="S-LAYER PROTEIN _ PEPTIDOGLYCAN ENDO-BETA-N-ACETYLGLUCOSAMINIDASE"/>
    <property type="match status" value="1"/>
</dbReference>
<sequence>MHNNRLFIVVLIIYMLLIFTGYAVAAEFSDISGHWAQGQINKWAEKGLVSGYQDGTFKPNNQISRAEFVAMINRAFAIDKGNTTADFTDVKPGKWYYEEVISAKTAGYIGGYVDGTFKPDQTITRQEVASILVRLLKINPSIEGLAKFGDAGQIQEWARGSVGAAAKAGLMRGMPDNTFKPIRSITRAEAVVSLHNALAYASGEPKTVEEPKTVVGTTLEGTVTLDGSALDKVVVRIFAADSHKVLKEVQTDNQGYFKAELKAGYYDITATTDSAVAYKADVNIVENKIAEINLNLEDAAIVKGILKDNNGRAVKNATILFTTNPTFITSTNINGEYTIAVMADRTYTVRAYEQIHNDKEPSVVTSSQHVGSAGTQNIGTLKAPFTLAYTGGSSGGGSSSNTQIISINTIDNLSIINGSTGQKTITTSPTDVTIKAFSSSEQVAGVTVLSKTMTISANEAGNATITVTAEKSGYESTTRTFTVNVIEKDKSIPLDNPVIIPEDAKKLEFTNGVQLDFSVITIPAENTLTVTELSDSDYEVPSVQEGQVFKTAGKVVKIELQGNVDLNKGVNLVLPFEGDPGADLAIFYFDNGEWKYMDSIVDVSNKVIQTTVYHFSNWAPFKASQVAKPEASTASGEIEKGTNVSLTTTSEGATIYYTTDGTVPTIRSSKYTGPIGINSNLTIKAIAVKSNMRNSDEATFEYTVTEVPVTGIDVSLVKMDLTVEKTLEIDATVIPENATNKNVAWTSSNEEVATVSSSGLVTGVGVGVATITATTKDGGFAATCEVTVTAASPQTPVELEIICSSEREIWVSVWNVSGNEHEPLLKLDRENFLLSDANGNEVEFKFNDPEVRDPDIPEHEYLLSPTEGEFTGTNKLTFTKAGYQSGSKLFTIVSGDEGPFTPGEGGILPAFDPFTPQQNTIGCLYSVKSQRENRWLGGTEPVVELRFSPASQNDAESYTLQYSTNGTNWQNYQVYSEDLKSSATQDNFSLSNPGGSYYYRLLVNGGPKNGYTSNAVAAPLSNINTYFSGWSLDESVYISGTMAPWIGRGLEAAFTVKSLEEQSVVDEVYLSCQWYRVNPATYEMELIDGATSLTYITNESDAGYKLLIQATGDGINIGGFEQVMSGFKNVLPNKAFASDVTDSGFTLNLYKSVDNLTSDVLILRNSNDDLVPIISVTPVGSSKAKFTINADIPATNGPYRLENKSDFWLLMEEKEQGYMHEGLTIE</sequence>
<dbReference type="InterPro" id="IPR003343">
    <property type="entry name" value="Big_2"/>
</dbReference>
<dbReference type="RefSeq" id="WP_015756088.1">
    <property type="nucleotide sequence ID" value="NC_013216.1"/>
</dbReference>
<dbReference type="SMART" id="SM00635">
    <property type="entry name" value="BID_2"/>
    <property type="match status" value="2"/>
</dbReference>
<dbReference type="Gene3D" id="2.60.40.2700">
    <property type="match status" value="1"/>
</dbReference>
<name>C8W515_DESAS</name>
<dbReference type="Gene3D" id="2.60.40.1080">
    <property type="match status" value="1"/>
</dbReference>
<dbReference type="KEGG" id="dae:Dtox_0436"/>
<dbReference type="Gene3D" id="2.60.40.1120">
    <property type="entry name" value="Carboxypeptidase-like, regulatory domain"/>
    <property type="match status" value="2"/>
</dbReference>
<protein>
    <submittedName>
        <fullName evidence="3">S-layer domain protein</fullName>
    </submittedName>
</protein>
<evidence type="ECO:0000259" key="2">
    <source>
        <dbReference type="PROSITE" id="PS51272"/>
    </source>
</evidence>
<dbReference type="Pfam" id="PF00395">
    <property type="entry name" value="SLH"/>
    <property type="match status" value="3"/>
</dbReference>
<proteinExistence type="predicted"/>
<evidence type="ECO:0000313" key="4">
    <source>
        <dbReference type="Proteomes" id="UP000002217"/>
    </source>
</evidence>
<keyword evidence="1" id="KW-0677">Repeat</keyword>
<dbReference type="InterPro" id="IPR008964">
    <property type="entry name" value="Invasin/intimin_cell_adhesion"/>
</dbReference>
<feature type="domain" description="SLH" evidence="2">
    <location>
        <begin position="87"/>
        <end position="144"/>
    </location>
</feature>
<reference evidence="3 4" key="1">
    <citation type="journal article" date="2009" name="Stand. Genomic Sci.">
        <title>Complete genome sequence of Desulfotomaculum acetoxidans type strain (5575).</title>
        <authorList>
            <person name="Spring S."/>
            <person name="Lapidus A."/>
            <person name="Schroder M."/>
            <person name="Gleim D."/>
            <person name="Sims D."/>
            <person name="Meincke L."/>
            <person name="Glavina Del Rio T."/>
            <person name="Tice H."/>
            <person name="Copeland A."/>
            <person name="Cheng J.F."/>
            <person name="Lucas S."/>
            <person name="Chen F."/>
            <person name="Nolan M."/>
            <person name="Bruce D."/>
            <person name="Goodwin L."/>
            <person name="Pitluck S."/>
            <person name="Ivanova N."/>
            <person name="Mavromatis K."/>
            <person name="Mikhailova N."/>
            <person name="Pati A."/>
            <person name="Chen A."/>
            <person name="Palaniappan K."/>
            <person name="Land M."/>
            <person name="Hauser L."/>
            <person name="Chang Y.J."/>
            <person name="Jeffries C.D."/>
            <person name="Chain P."/>
            <person name="Saunders E."/>
            <person name="Brettin T."/>
            <person name="Detter J.C."/>
            <person name="Goker M."/>
            <person name="Bristow J."/>
            <person name="Eisen J.A."/>
            <person name="Markowitz V."/>
            <person name="Hugenholtz P."/>
            <person name="Kyrpides N.C."/>
            <person name="Klenk H.P."/>
            <person name="Han C."/>
        </authorList>
    </citation>
    <scope>NUCLEOTIDE SEQUENCE [LARGE SCALE GENOMIC DNA]</scope>
    <source>
        <strain evidence="4">ATCC 49208 / DSM 771 / VKM B-1644</strain>
    </source>
</reference>
<dbReference type="Proteomes" id="UP000002217">
    <property type="component" value="Chromosome"/>
</dbReference>
<feature type="domain" description="SLH" evidence="2">
    <location>
        <begin position="145"/>
        <end position="208"/>
    </location>
</feature>
<dbReference type="STRING" id="485916.Dtox_0436"/>
<feature type="domain" description="SLH" evidence="2">
    <location>
        <begin position="23"/>
        <end position="86"/>
    </location>
</feature>
<dbReference type="SUPFAM" id="SSF49373">
    <property type="entry name" value="Invasin/intimin cell-adhesion fragments"/>
    <property type="match status" value="1"/>
</dbReference>
<dbReference type="EMBL" id="CP001720">
    <property type="protein sequence ID" value="ACV61367.1"/>
    <property type="molecule type" value="Genomic_DNA"/>
</dbReference>
<dbReference type="HOGENOM" id="CLU_286019_0_0_9"/>